<protein>
    <submittedName>
        <fullName evidence="1">Uncharacterized protein</fullName>
    </submittedName>
</protein>
<sequence length="798" mass="86718">MDMSFDRADVEAVGNGKPWTHREEFAAEVDTEHMADTASIFARAAHEARSAGDLAERATRMGQQAGAHHDGAAFVEDDRIDITAAGLQGNGEGIDNVVRMVVRAMNRAMQARDEVDAQIDGAGGVSGMQPILERNVARAAAAWRSAQEFFAAQQAPAQQVFPSVQLPNAFGGARAPVFDFDGVEYQGVPSGGGWAPPANLPADIRDAYLNMTADDAYWADNEITDAIRQYRQKLAEYGAELEEAGFDTSQGPLGIWRSPEMAAFNGEEFGKLIGQSSPDAELLARYSAGLNSIAEDGQGPHGAKPPTPEQQAYLNAFFGTLDTDDLLKAGQLFGPRYEQAQRYLANGVIAASTGPEPLDDIREFVKERLTAHQSEGAFGVRQQAERFDDFGDLMSHATLTPSKEFSTALINASLNAQEDFQYQRMAFGADPLEGSPQLLSLAAKNDAAAAEFLSDENRIGRLFDAAPTASWADNGAAVGDLIRSGTLPDGPTLTQGEAFKRTARDTLMRFVSDNSDAIIQGQYDIPARAELTLADVVGHPENLRAMQAEDGVYPPPSQQNIFSVLMNGEAETAAHFTSHVDAYIEEEAGRVFRQAEGTGDDHTEMRMLGKLSGAVSNAALDTLHRVEQRGDELSADTYDIFKGVLGVVGEAPGPWGAIAGVTSGLADLPGVEPEATAERNDNLRRYWEENRGGAEQLNRIYDAARDARYRGMHEGEAARVIPQTHGDWDLSPEQWDAIGSHRDPNRRHALERALGELGDEFLEGRAGMLGWDEVRNDFDEDEADRLLREYRESLRGRQ</sequence>
<dbReference type="AlphaFoldDB" id="A0A3A9Z420"/>
<evidence type="ECO:0000313" key="1">
    <source>
        <dbReference type="EMBL" id="RKN43033.1"/>
    </source>
</evidence>
<gene>
    <name evidence="1" type="ORF">D7294_11015</name>
</gene>
<organism evidence="1 2">
    <name type="scientific">Streptomyces hoynatensis</name>
    <dbReference type="NCBI Taxonomy" id="1141874"/>
    <lineage>
        <taxon>Bacteria</taxon>
        <taxon>Bacillati</taxon>
        <taxon>Actinomycetota</taxon>
        <taxon>Actinomycetes</taxon>
        <taxon>Kitasatosporales</taxon>
        <taxon>Streptomycetaceae</taxon>
        <taxon>Streptomyces</taxon>
    </lineage>
</organism>
<accession>A0A3A9Z420</accession>
<comment type="caution">
    <text evidence="1">The sequence shown here is derived from an EMBL/GenBank/DDBJ whole genome shotgun (WGS) entry which is preliminary data.</text>
</comment>
<reference evidence="1 2" key="1">
    <citation type="journal article" date="2014" name="Int. J. Syst. Evol. Microbiol.">
        <title>Streptomyces hoynatensis sp. nov., isolated from deep marine sediment.</title>
        <authorList>
            <person name="Veyisoglu A."/>
            <person name="Sahin N."/>
        </authorList>
    </citation>
    <scope>NUCLEOTIDE SEQUENCE [LARGE SCALE GENOMIC DNA]</scope>
    <source>
        <strain evidence="1 2">KCTC 29097</strain>
    </source>
</reference>
<keyword evidence="2" id="KW-1185">Reference proteome</keyword>
<dbReference type="Proteomes" id="UP000272474">
    <property type="component" value="Unassembled WGS sequence"/>
</dbReference>
<dbReference type="RefSeq" id="WP_120678245.1">
    <property type="nucleotide sequence ID" value="NZ_RBAL01000005.1"/>
</dbReference>
<dbReference type="OrthoDB" id="4159032at2"/>
<evidence type="ECO:0000313" key="2">
    <source>
        <dbReference type="Proteomes" id="UP000272474"/>
    </source>
</evidence>
<proteinExistence type="predicted"/>
<name>A0A3A9Z420_9ACTN</name>
<dbReference type="EMBL" id="RBAL01000005">
    <property type="protein sequence ID" value="RKN43033.1"/>
    <property type="molecule type" value="Genomic_DNA"/>
</dbReference>